<comment type="catalytic activity">
    <reaction evidence="1">
        <text>an L-aminoacyl-L-amino acid + H2O = 2 an L-alpha-amino acid</text>
        <dbReference type="Rhea" id="RHEA:48940"/>
        <dbReference type="ChEBI" id="CHEBI:15377"/>
        <dbReference type="ChEBI" id="CHEBI:59869"/>
        <dbReference type="ChEBI" id="CHEBI:77460"/>
        <dbReference type="EC" id="3.4.13.19"/>
    </reaction>
</comment>
<dbReference type="VEuPathDB" id="FungiDB:MUCCIDRAFT_157319"/>
<comment type="caution">
    <text evidence="2">The sequence shown here is derived from an EMBL/GenBank/DDBJ whole genome shotgun (WGS) entry which is preliminary data.</text>
</comment>
<dbReference type="GO" id="GO:0070573">
    <property type="term" value="F:metallodipeptidase activity"/>
    <property type="evidence" value="ECO:0007669"/>
    <property type="project" value="InterPro"/>
</dbReference>
<dbReference type="GO" id="GO:0046872">
    <property type="term" value="F:metal ion binding"/>
    <property type="evidence" value="ECO:0007669"/>
    <property type="project" value="UniProtKB-UniRule"/>
</dbReference>
<comment type="similarity">
    <text evidence="1">Belongs to the metallo-dependent hydrolases superfamily. Peptidase M19 family.</text>
</comment>
<keyword evidence="1" id="KW-0732">Signal</keyword>
<dbReference type="SUPFAM" id="SSF51556">
    <property type="entry name" value="Metallo-dependent hydrolases"/>
    <property type="match status" value="1"/>
</dbReference>
<feature type="signal peptide" evidence="1">
    <location>
        <begin position="1"/>
        <end position="20"/>
    </location>
</feature>
<dbReference type="CDD" id="cd01301">
    <property type="entry name" value="rDP_like"/>
    <property type="match status" value="1"/>
</dbReference>
<dbReference type="InterPro" id="IPR000180">
    <property type="entry name" value="Dipep_AS"/>
</dbReference>
<evidence type="ECO:0000256" key="1">
    <source>
        <dbReference type="RuleBase" id="RU341113"/>
    </source>
</evidence>
<dbReference type="InterPro" id="IPR008257">
    <property type="entry name" value="Pept_M19"/>
</dbReference>
<dbReference type="STRING" id="747725.A0A168HHD2"/>
<dbReference type="Pfam" id="PF01244">
    <property type="entry name" value="Peptidase_M19"/>
    <property type="match status" value="1"/>
</dbReference>
<keyword evidence="1" id="KW-0378">Hydrolase</keyword>
<dbReference type="EMBL" id="AMYB01000009">
    <property type="protein sequence ID" value="OAC98787.1"/>
    <property type="molecule type" value="Genomic_DNA"/>
</dbReference>
<feature type="chain" id="PRO_5007749441" description="Dipeptidase" evidence="1">
    <location>
        <begin position="21"/>
        <end position="395"/>
    </location>
</feature>
<accession>A0A168HHD2</accession>
<comment type="cofactor">
    <cofactor evidence="1">
        <name>Zn(2+)</name>
        <dbReference type="ChEBI" id="CHEBI:29105"/>
    </cofactor>
</comment>
<keyword evidence="1" id="KW-0645">Protease</keyword>
<dbReference type="PROSITE" id="PS51365">
    <property type="entry name" value="RENAL_DIPEPTIDASE_2"/>
    <property type="match status" value="1"/>
</dbReference>
<sequence>MVHWSGLAAIALALPLGTMAFQPVQMPFSDRFYHKKDALDHAHKLLRHHPVIDTHNDLPLHLAFVYDGKINDMNFTKFDWGHTDITRLHQGHVGGQFWSIYYECDDTEANQLLKAMETIDVVQRMVNLYPETFQIARNTKEFEHALRHGKIASAMGMEGGQMIDSSMVALRQFYDLGIRYMTLTHNCHTPWAEACCDANPPAFDKGLGLTEFGKEIVLEMNRLGMMVDISHVAHSTMHAVLNTTRAPVLFSHSSSNALCDIERNVPDSVLERLDETDGVVQVNFYNAFVQCDPDKEATLSDVADHIEHIASVAGYHRVGLGADYNGIETTPAGLEDVSKYPDLFAELIRRGWSDEHLIGLAGRNLLRVWREVERVSEKIAKAKELPSEAKIGDFK</sequence>
<dbReference type="PANTHER" id="PTHR10443:SF12">
    <property type="entry name" value="DIPEPTIDASE"/>
    <property type="match status" value="1"/>
</dbReference>
<dbReference type="EC" id="3.4.13.19" evidence="1"/>
<keyword evidence="1" id="KW-0482">Metalloprotease</keyword>
<dbReference type="Gene3D" id="3.20.20.140">
    <property type="entry name" value="Metal-dependent hydrolases"/>
    <property type="match status" value="1"/>
</dbReference>
<keyword evidence="1" id="KW-0224">Dipeptidase</keyword>
<dbReference type="PROSITE" id="PS00869">
    <property type="entry name" value="RENAL_DIPEPTIDASE_1"/>
    <property type="match status" value="1"/>
</dbReference>
<dbReference type="InterPro" id="IPR032466">
    <property type="entry name" value="Metal_Hydrolase"/>
</dbReference>
<evidence type="ECO:0000313" key="2">
    <source>
        <dbReference type="EMBL" id="OAC98787.1"/>
    </source>
</evidence>
<name>A0A168HHD2_MUCCL</name>
<reference evidence="2 3" key="1">
    <citation type="submission" date="2015-06" db="EMBL/GenBank/DDBJ databases">
        <title>Expansion of signal transduction pathways in fungi by whole-genome duplication.</title>
        <authorList>
            <consortium name="DOE Joint Genome Institute"/>
            <person name="Corrochano L.M."/>
            <person name="Kuo A."/>
            <person name="Marcet-Houben M."/>
            <person name="Polaino S."/>
            <person name="Salamov A."/>
            <person name="Villalobos J.M."/>
            <person name="Alvarez M.I."/>
            <person name="Avalos J."/>
            <person name="Benito E.P."/>
            <person name="Benoit I."/>
            <person name="Burger G."/>
            <person name="Camino L.P."/>
            <person name="Canovas D."/>
            <person name="Cerda-Olmedo E."/>
            <person name="Cheng J.-F."/>
            <person name="Dominguez A."/>
            <person name="Elias M."/>
            <person name="Eslava A.P."/>
            <person name="Glaser F."/>
            <person name="Grimwood J."/>
            <person name="Gutierrez G."/>
            <person name="Heitman J."/>
            <person name="Henrissat B."/>
            <person name="Iturriaga E.A."/>
            <person name="Lang B.F."/>
            <person name="Lavin J.L."/>
            <person name="Lee S."/>
            <person name="Li W."/>
            <person name="Lindquist E."/>
            <person name="Lopez-Garcia S."/>
            <person name="Luque E.M."/>
            <person name="Marcos A.T."/>
            <person name="Martin J."/>
            <person name="Mccluskey K."/>
            <person name="Medina H.R."/>
            <person name="Miralles-Duran A."/>
            <person name="Miyazaki A."/>
            <person name="Munoz-Torres E."/>
            <person name="Oguiza J.A."/>
            <person name="Ohm R."/>
            <person name="Olmedo M."/>
            <person name="Orejas M."/>
            <person name="Ortiz-Castellanos L."/>
            <person name="Pisabarro A.G."/>
            <person name="Rodriguez-Romero J."/>
            <person name="Ruiz-Herrera J."/>
            <person name="Ruiz-Vazquez R."/>
            <person name="Sanz C."/>
            <person name="Schackwitz W."/>
            <person name="Schmutz J."/>
            <person name="Shahriari M."/>
            <person name="Shelest E."/>
            <person name="Silva-Franco F."/>
            <person name="Soanes D."/>
            <person name="Syed K."/>
            <person name="Tagua V.G."/>
            <person name="Talbot N.J."/>
            <person name="Thon M."/>
            <person name="De Vries R.P."/>
            <person name="Wiebenga A."/>
            <person name="Yadav J.S."/>
            <person name="Braun E.L."/>
            <person name="Baker S."/>
            <person name="Garre V."/>
            <person name="Horwitz B."/>
            <person name="Torres-Martinez S."/>
            <person name="Idnurm A."/>
            <person name="Herrera-Estrella A."/>
            <person name="Gabaldon T."/>
            <person name="Grigoriev I.V."/>
        </authorList>
    </citation>
    <scope>NUCLEOTIDE SEQUENCE [LARGE SCALE GENOMIC DNA]</scope>
    <source>
        <strain evidence="2 3">CBS 277.49</strain>
    </source>
</reference>
<proteinExistence type="inferred from homology"/>
<keyword evidence="3" id="KW-1185">Reference proteome</keyword>
<keyword evidence="1" id="KW-0479">Metal-binding</keyword>
<keyword evidence="1" id="KW-0862">Zinc</keyword>
<dbReference type="AlphaFoldDB" id="A0A168HHD2"/>
<dbReference type="Proteomes" id="UP000077051">
    <property type="component" value="Unassembled WGS sequence"/>
</dbReference>
<dbReference type="GO" id="GO:0006508">
    <property type="term" value="P:proteolysis"/>
    <property type="evidence" value="ECO:0007669"/>
    <property type="project" value="UniProtKB-KW"/>
</dbReference>
<organism evidence="2 3">
    <name type="scientific">Mucor lusitanicus CBS 277.49</name>
    <dbReference type="NCBI Taxonomy" id="747725"/>
    <lineage>
        <taxon>Eukaryota</taxon>
        <taxon>Fungi</taxon>
        <taxon>Fungi incertae sedis</taxon>
        <taxon>Mucoromycota</taxon>
        <taxon>Mucoromycotina</taxon>
        <taxon>Mucoromycetes</taxon>
        <taxon>Mucorales</taxon>
        <taxon>Mucorineae</taxon>
        <taxon>Mucoraceae</taxon>
        <taxon>Mucor</taxon>
    </lineage>
</organism>
<gene>
    <name evidence="2" type="ORF">MUCCIDRAFT_157319</name>
</gene>
<protein>
    <recommendedName>
        <fullName evidence="1">Dipeptidase</fullName>
        <ecNumber evidence="1">3.4.13.19</ecNumber>
    </recommendedName>
</protein>
<dbReference type="OrthoDB" id="445695at2759"/>
<dbReference type="PANTHER" id="PTHR10443">
    <property type="entry name" value="MICROSOMAL DIPEPTIDASE"/>
    <property type="match status" value="1"/>
</dbReference>
<evidence type="ECO:0000313" key="3">
    <source>
        <dbReference type="Proteomes" id="UP000077051"/>
    </source>
</evidence>